<keyword evidence="3" id="KW-1185">Reference proteome</keyword>
<dbReference type="EMBL" id="OV170228">
    <property type="protein sequence ID" value="CAH0729700.1"/>
    <property type="molecule type" value="Genomic_DNA"/>
</dbReference>
<proteinExistence type="predicted"/>
<sequence length="257" mass="29188">MENIKDTYFRQKRKNKSGTGSAAPKNRRSKFGTYDHLLTFLQLVPNERSTESNIEDTDSTQESQTSDQACEQLSSVSSAGETRNIVELETVNEEITSGTFSAPNPVFPRSNRKRMRQNKDEIISFLQKREETRQKALETIANRNVEDPELAMFSDYVENVLQKLPSTLKVKAKKEIFDVLVKYEYESLNVEASTPMLPAKLNSPELSADSVLRTNQNTLSTYNFRAYSPISQAVDMDMEATDLSLIRIITEDDGTYD</sequence>
<name>A0A8J9VXC5_9NEOP</name>
<dbReference type="OrthoDB" id="6433782at2759"/>
<evidence type="ECO:0008006" key="4">
    <source>
        <dbReference type="Google" id="ProtNLM"/>
    </source>
</evidence>
<evidence type="ECO:0000313" key="2">
    <source>
        <dbReference type="EMBL" id="CAH0729700.1"/>
    </source>
</evidence>
<gene>
    <name evidence="2" type="ORF">BINO364_LOCUS14757</name>
</gene>
<feature type="compositionally biased region" description="Polar residues" evidence="1">
    <location>
        <begin position="60"/>
        <end position="78"/>
    </location>
</feature>
<evidence type="ECO:0000313" key="3">
    <source>
        <dbReference type="Proteomes" id="UP000838878"/>
    </source>
</evidence>
<reference evidence="2" key="1">
    <citation type="submission" date="2021-12" db="EMBL/GenBank/DDBJ databases">
        <authorList>
            <person name="Martin H S."/>
        </authorList>
    </citation>
    <scope>NUCLEOTIDE SEQUENCE</scope>
</reference>
<accession>A0A8J9VXC5</accession>
<feature type="region of interest" description="Disordered" evidence="1">
    <location>
        <begin position="1"/>
        <end position="30"/>
    </location>
</feature>
<feature type="non-terminal residue" evidence="2">
    <location>
        <position position="257"/>
    </location>
</feature>
<feature type="region of interest" description="Disordered" evidence="1">
    <location>
        <begin position="45"/>
        <end position="78"/>
    </location>
</feature>
<dbReference type="Proteomes" id="UP000838878">
    <property type="component" value="Chromosome 8"/>
</dbReference>
<protein>
    <recommendedName>
        <fullName evidence="4">BESS domain-containing protein</fullName>
    </recommendedName>
</protein>
<dbReference type="AlphaFoldDB" id="A0A8J9VXC5"/>
<organism evidence="2 3">
    <name type="scientific">Brenthis ino</name>
    <name type="common">lesser marbled fritillary</name>
    <dbReference type="NCBI Taxonomy" id="405034"/>
    <lineage>
        <taxon>Eukaryota</taxon>
        <taxon>Metazoa</taxon>
        <taxon>Ecdysozoa</taxon>
        <taxon>Arthropoda</taxon>
        <taxon>Hexapoda</taxon>
        <taxon>Insecta</taxon>
        <taxon>Pterygota</taxon>
        <taxon>Neoptera</taxon>
        <taxon>Endopterygota</taxon>
        <taxon>Lepidoptera</taxon>
        <taxon>Glossata</taxon>
        <taxon>Ditrysia</taxon>
        <taxon>Papilionoidea</taxon>
        <taxon>Nymphalidae</taxon>
        <taxon>Heliconiinae</taxon>
        <taxon>Argynnini</taxon>
        <taxon>Brenthis</taxon>
    </lineage>
</organism>
<evidence type="ECO:0000256" key="1">
    <source>
        <dbReference type="SAM" id="MobiDB-lite"/>
    </source>
</evidence>